<dbReference type="EMBL" id="CP017641">
    <property type="protein sequence ID" value="APZ96846.1"/>
    <property type="molecule type" value="Genomic_DNA"/>
</dbReference>
<protein>
    <submittedName>
        <fullName evidence="1">Uncharacterized protein</fullName>
    </submittedName>
</protein>
<dbReference type="AlphaFoldDB" id="A0A1P8WS06"/>
<evidence type="ECO:0000313" key="2">
    <source>
        <dbReference type="Proteomes" id="UP000187735"/>
    </source>
</evidence>
<dbReference type="OrthoDB" id="275890at2"/>
<dbReference type="KEGG" id="fmr:Fuma_06520"/>
<name>A0A1P8WS06_9PLAN</name>
<sequence length="150" mass="17490">MSNTFSTSKINTLAACNEFQYLLLGDLRDILEETPDESNKRWLLEVLNVLVDLMPRERRLNEDSGGYMAEVLDEFPNWNRQVMRLHLKKLHLDYALRELRNRIRDEESWVAVADQLSSELADWMSLFHELHRAEASLVMDAMLLDIGPGD</sequence>
<keyword evidence="2" id="KW-1185">Reference proteome</keyword>
<dbReference type="RefSeq" id="WP_145944502.1">
    <property type="nucleotide sequence ID" value="NZ_CP017641.1"/>
</dbReference>
<gene>
    <name evidence="1" type="ORF">Fuma_06520</name>
</gene>
<reference evidence="1 2" key="1">
    <citation type="journal article" date="2016" name="Front. Microbiol.">
        <title>Fuerstia marisgermanicae gen. nov., sp. nov., an Unusual Member of the Phylum Planctomycetes from the German Wadden Sea.</title>
        <authorList>
            <person name="Kohn T."/>
            <person name="Heuer A."/>
            <person name="Jogler M."/>
            <person name="Vollmers J."/>
            <person name="Boedeker C."/>
            <person name="Bunk B."/>
            <person name="Rast P."/>
            <person name="Borchert D."/>
            <person name="Glockner I."/>
            <person name="Freese H.M."/>
            <person name="Klenk H.P."/>
            <person name="Overmann J."/>
            <person name="Kaster A.K."/>
            <person name="Rohde M."/>
            <person name="Wiegand S."/>
            <person name="Jogler C."/>
        </authorList>
    </citation>
    <scope>NUCLEOTIDE SEQUENCE [LARGE SCALE GENOMIC DNA]</scope>
    <source>
        <strain evidence="1 2">NH11</strain>
    </source>
</reference>
<evidence type="ECO:0000313" key="1">
    <source>
        <dbReference type="EMBL" id="APZ96846.1"/>
    </source>
</evidence>
<proteinExistence type="predicted"/>
<dbReference type="Proteomes" id="UP000187735">
    <property type="component" value="Chromosome"/>
</dbReference>
<organism evidence="1 2">
    <name type="scientific">Fuerstiella marisgermanici</name>
    <dbReference type="NCBI Taxonomy" id="1891926"/>
    <lineage>
        <taxon>Bacteria</taxon>
        <taxon>Pseudomonadati</taxon>
        <taxon>Planctomycetota</taxon>
        <taxon>Planctomycetia</taxon>
        <taxon>Planctomycetales</taxon>
        <taxon>Planctomycetaceae</taxon>
        <taxon>Fuerstiella</taxon>
    </lineage>
</organism>
<accession>A0A1P8WS06</accession>